<evidence type="ECO:0000313" key="2">
    <source>
        <dbReference type="EMBL" id="PRX38515.1"/>
    </source>
</evidence>
<accession>A0A2T0L9Z3</accession>
<protein>
    <submittedName>
        <fullName evidence="2">Uncharacterized protein</fullName>
    </submittedName>
</protein>
<evidence type="ECO:0000313" key="3">
    <source>
        <dbReference type="Proteomes" id="UP000237797"/>
    </source>
</evidence>
<keyword evidence="3" id="KW-1185">Reference proteome</keyword>
<evidence type="ECO:0000256" key="1">
    <source>
        <dbReference type="SAM" id="MobiDB-lite"/>
    </source>
</evidence>
<dbReference type="EMBL" id="PVNE01000053">
    <property type="protein sequence ID" value="PRX38515.1"/>
    <property type="molecule type" value="Genomic_DNA"/>
</dbReference>
<dbReference type="AlphaFoldDB" id="A0A2T0L9Z3"/>
<dbReference type="Proteomes" id="UP000237797">
    <property type="component" value="Unassembled WGS sequence"/>
</dbReference>
<proteinExistence type="predicted"/>
<feature type="region of interest" description="Disordered" evidence="1">
    <location>
        <begin position="1"/>
        <end position="21"/>
    </location>
</feature>
<gene>
    <name evidence="2" type="ORF">CLV97_1532</name>
</gene>
<name>A0A2T0L9Z3_9BACL</name>
<sequence>MKENPIRENTGSWEKNRRQERDRAGKCFLCREFNALDTPDDGWKKAGRMPGLRGFLCQQE</sequence>
<organism evidence="2 3">
    <name type="scientific">Planifilum fimeticola</name>
    <dbReference type="NCBI Taxonomy" id="201975"/>
    <lineage>
        <taxon>Bacteria</taxon>
        <taxon>Bacillati</taxon>
        <taxon>Bacillota</taxon>
        <taxon>Bacilli</taxon>
        <taxon>Bacillales</taxon>
        <taxon>Thermoactinomycetaceae</taxon>
        <taxon>Planifilum</taxon>
    </lineage>
</organism>
<comment type="caution">
    <text evidence="2">The sequence shown here is derived from an EMBL/GenBank/DDBJ whole genome shotgun (WGS) entry which is preliminary data.</text>
</comment>
<reference evidence="2 3" key="1">
    <citation type="submission" date="2018-03" db="EMBL/GenBank/DDBJ databases">
        <title>Genomic Encyclopedia of Archaeal and Bacterial Type Strains, Phase II (KMG-II): from individual species to whole genera.</title>
        <authorList>
            <person name="Goeker M."/>
        </authorList>
    </citation>
    <scope>NUCLEOTIDE SEQUENCE [LARGE SCALE GENOMIC DNA]</scope>
    <source>
        <strain evidence="2 3">DSM 44946</strain>
    </source>
</reference>